<evidence type="ECO:0000256" key="3">
    <source>
        <dbReference type="ARBA" id="ARBA00022679"/>
    </source>
</evidence>
<reference evidence="4" key="2">
    <citation type="submission" date="2021-04" db="EMBL/GenBank/DDBJ databases">
        <authorList>
            <person name="Gilroy R."/>
        </authorList>
    </citation>
    <scope>NUCLEOTIDE SEQUENCE</scope>
    <source>
        <strain evidence="4">9264</strain>
    </source>
</reference>
<proteinExistence type="predicted"/>
<gene>
    <name evidence="4" type="ORF">H9906_08350</name>
</gene>
<dbReference type="PANTHER" id="PTHR42832:SF1">
    <property type="entry name" value="GLUTAMATE-PYRUVATE AMINOTRANSFERASE ALAC"/>
    <property type="match status" value="1"/>
</dbReference>
<name>A0A9D2U9D2_9BURK</name>
<keyword evidence="2" id="KW-0032">Aminotransferase</keyword>
<dbReference type="InterPro" id="IPR015424">
    <property type="entry name" value="PyrdxlP-dep_Trfase"/>
</dbReference>
<organism evidence="4 5">
    <name type="scientific">Candidatus Paenalcaligenes intestinipullorum</name>
    <dbReference type="NCBI Taxonomy" id="2838718"/>
    <lineage>
        <taxon>Bacteria</taxon>
        <taxon>Pseudomonadati</taxon>
        <taxon>Pseudomonadota</taxon>
        <taxon>Betaproteobacteria</taxon>
        <taxon>Burkholderiales</taxon>
        <taxon>Alcaligenaceae</taxon>
        <taxon>Paenalcaligenes</taxon>
    </lineage>
</organism>
<feature type="non-terminal residue" evidence="4">
    <location>
        <position position="61"/>
    </location>
</feature>
<evidence type="ECO:0000313" key="4">
    <source>
        <dbReference type="EMBL" id="HJD45017.1"/>
    </source>
</evidence>
<evidence type="ECO:0000313" key="5">
    <source>
        <dbReference type="Proteomes" id="UP000823889"/>
    </source>
</evidence>
<dbReference type="PANTHER" id="PTHR42832">
    <property type="entry name" value="AMINO ACID AMINOTRANSFERASE"/>
    <property type="match status" value="1"/>
</dbReference>
<dbReference type="EMBL" id="DWUQ01000174">
    <property type="protein sequence ID" value="HJD45017.1"/>
    <property type="molecule type" value="Genomic_DNA"/>
</dbReference>
<accession>A0A9D2U9D2</accession>
<dbReference type="InterPro" id="IPR050881">
    <property type="entry name" value="LL-DAP_aminotransferase"/>
</dbReference>
<dbReference type="Gene3D" id="3.90.1150.10">
    <property type="entry name" value="Aspartate Aminotransferase, domain 1"/>
    <property type="match status" value="1"/>
</dbReference>
<reference evidence="4" key="1">
    <citation type="journal article" date="2021" name="PeerJ">
        <title>Extensive microbial diversity within the chicken gut microbiome revealed by metagenomics and culture.</title>
        <authorList>
            <person name="Gilroy R."/>
            <person name="Ravi A."/>
            <person name="Getino M."/>
            <person name="Pursley I."/>
            <person name="Horton D.L."/>
            <person name="Alikhan N.F."/>
            <person name="Baker D."/>
            <person name="Gharbi K."/>
            <person name="Hall N."/>
            <person name="Watson M."/>
            <person name="Adriaenssens E.M."/>
            <person name="Foster-Nyarko E."/>
            <person name="Jarju S."/>
            <person name="Secka A."/>
            <person name="Antonio M."/>
            <person name="Oren A."/>
            <person name="Chaudhuri R.R."/>
            <person name="La Ragione R."/>
            <person name="Hildebrand F."/>
            <person name="Pallen M.J."/>
        </authorList>
    </citation>
    <scope>NUCLEOTIDE SEQUENCE</scope>
    <source>
        <strain evidence="4">9264</strain>
    </source>
</reference>
<dbReference type="GO" id="GO:0008483">
    <property type="term" value="F:transaminase activity"/>
    <property type="evidence" value="ECO:0007669"/>
    <property type="project" value="UniProtKB-KW"/>
</dbReference>
<protein>
    <submittedName>
        <fullName evidence="4">Alanine transaminase</fullName>
    </submittedName>
</protein>
<sequence length="61" mass="6856">MTSFPRIERLPPYVFNITGELKMAARRRGEDIIDMSMGNPDGATPQHIVDKLVEASNRPNT</sequence>
<dbReference type="AlphaFoldDB" id="A0A9D2U9D2"/>
<keyword evidence="3" id="KW-0808">Transferase</keyword>
<comment type="cofactor">
    <cofactor evidence="1">
        <name>pyridoxal 5'-phosphate</name>
        <dbReference type="ChEBI" id="CHEBI:597326"/>
    </cofactor>
</comment>
<comment type="caution">
    <text evidence="4">The sequence shown here is derived from an EMBL/GenBank/DDBJ whole genome shotgun (WGS) entry which is preliminary data.</text>
</comment>
<evidence type="ECO:0000256" key="2">
    <source>
        <dbReference type="ARBA" id="ARBA00022576"/>
    </source>
</evidence>
<evidence type="ECO:0000256" key="1">
    <source>
        <dbReference type="ARBA" id="ARBA00001933"/>
    </source>
</evidence>
<dbReference type="Proteomes" id="UP000823889">
    <property type="component" value="Unassembled WGS sequence"/>
</dbReference>
<dbReference type="SUPFAM" id="SSF53383">
    <property type="entry name" value="PLP-dependent transferases"/>
    <property type="match status" value="1"/>
</dbReference>
<dbReference type="InterPro" id="IPR015422">
    <property type="entry name" value="PyrdxlP-dep_Trfase_small"/>
</dbReference>